<feature type="domain" description="Helicase ATP-binding" evidence="17">
    <location>
        <begin position="7"/>
        <end position="297"/>
    </location>
</feature>
<dbReference type="Pfam" id="PF13307">
    <property type="entry name" value="Helicase_C_2"/>
    <property type="match status" value="1"/>
</dbReference>
<dbReference type="EMBL" id="BDGG01000002">
    <property type="protein sequence ID" value="GAU92233.1"/>
    <property type="molecule type" value="Genomic_DNA"/>
</dbReference>
<dbReference type="Pfam" id="PF23109">
    <property type="entry name" value="ARCH_RTEL1"/>
    <property type="match status" value="1"/>
</dbReference>
<keyword evidence="11" id="KW-0238">DNA-binding</keyword>
<dbReference type="InterPro" id="IPR027417">
    <property type="entry name" value="P-loop_NTPase"/>
</dbReference>
<keyword evidence="13" id="KW-0413">Isomerase</keyword>
<dbReference type="PANTHER" id="PTHR11472">
    <property type="entry name" value="DNA REPAIR DEAD HELICASE RAD3/XP-D SUBFAMILY MEMBER"/>
    <property type="match status" value="1"/>
</dbReference>
<dbReference type="GO" id="GO:0051539">
    <property type="term" value="F:4 iron, 4 sulfur cluster binding"/>
    <property type="evidence" value="ECO:0007669"/>
    <property type="project" value="UniProtKB-KW"/>
</dbReference>
<dbReference type="GO" id="GO:0003677">
    <property type="term" value="F:DNA binding"/>
    <property type="evidence" value="ECO:0007669"/>
    <property type="project" value="UniProtKB-KW"/>
</dbReference>
<dbReference type="InterPro" id="IPR013020">
    <property type="entry name" value="Rad3/Chl1-like"/>
</dbReference>
<evidence type="ECO:0000256" key="8">
    <source>
        <dbReference type="ARBA" id="ARBA00022840"/>
    </source>
</evidence>
<evidence type="ECO:0000313" key="19">
    <source>
        <dbReference type="Proteomes" id="UP000186922"/>
    </source>
</evidence>
<evidence type="ECO:0000256" key="2">
    <source>
        <dbReference type="ARBA" id="ARBA00022485"/>
    </source>
</evidence>
<evidence type="ECO:0000256" key="3">
    <source>
        <dbReference type="ARBA" id="ARBA00022723"/>
    </source>
</evidence>
<dbReference type="InterPro" id="IPR006555">
    <property type="entry name" value="ATP-dep_Helicase_C"/>
</dbReference>
<evidence type="ECO:0000256" key="15">
    <source>
        <dbReference type="ARBA" id="ARBA00049360"/>
    </source>
</evidence>
<protein>
    <recommendedName>
        <fullName evidence="16">Regulator of telomere elongation helicase 1 homolog</fullName>
    </recommendedName>
</protein>
<dbReference type="GO" id="GO:0010569">
    <property type="term" value="P:regulation of double-strand break repair via homologous recombination"/>
    <property type="evidence" value="ECO:0007669"/>
    <property type="project" value="TreeGrafter"/>
</dbReference>
<dbReference type="GO" id="GO:1904430">
    <property type="term" value="P:negative regulation of t-circle formation"/>
    <property type="evidence" value="ECO:0007669"/>
    <property type="project" value="TreeGrafter"/>
</dbReference>
<dbReference type="GO" id="GO:0070182">
    <property type="term" value="F:DNA polymerase binding"/>
    <property type="evidence" value="ECO:0007669"/>
    <property type="project" value="TreeGrafter"/>
</dbReference>
<dbReference type="AlphaFoldDB" id="A0A1D1V0K5"/>
<accession>A0A1D1V0K5</accession>
<evidence type="ECO:0000256" key="13">
    <source>
        <dbReference type="ARBA" id="ARBA00023235"/>
    </source>
</evidence>
<dbReference type="GO" id="GO:0006281">
    <property type="term" value="P:DNA repair"/>
    <property type="evidence" value="ECO:0007669"/>
    <property type="project" value="UniProtKB-KW"/>
</dbReference>
<evidence type="ECO:0000256" key="12">
    <source>
        <dbReference type="ARBA" id="ARBA00023204"/>
    </source>
</evidence>
<comment type="catalytic activity">
    <reaction evidence="15">
        <text>ATP + H2O = ADP + phosphate + H(+)</text>
        <dbReference type="Rhea" id="RHEA:13065"/>
        <dbReference type="ChEBI" id="CHEBI:15377"/>
        <dbReference type="ChEBI" id="CHEBI:15378"/>
        <dbReference type="ChEBI" id="CHEBI:30616"/>
        <dbReference type="ChEBI" id="CHEBI:43474"/>
        <dbReference type="ChEBI" id="CHEBI:456216"/>
    </reaction>
</comment>
<dbReference type="SMART" id="SM00488">
    <property type="entry name" value="DEXDc2"/>
    <property type="match status" value="1"/>
</dbReference>
<dbReference type="NCBIfam" id="TIGR00604">
    <property type="entry name" value="rad3"/>
    <property type="match status" value="1"/>
</dbReference>
<dbReference type="InterPro" id="IPR045028">
    <property type="entry name" value="DinG/Rad3-like"/>
</dbReference>
<evidence type="ECO:0000256" key="1">
    <source>
        <dbReference type="ARBA" id="ARBA00004123"/>
    </source>
</evidence>
<dbReference type="PROSITE" id="PS51193">
    <property type="entry name" value="HELICASE_ATP_BIND_2"/>
    <property type="match status" value="1"/>
</dbReference>
<keyword evidence="14" id="KW-0539">Nucleus</keyword>
<dbReference type="GO" id="GO:0003678">
    <property type="term" value="F:DNA helicase activity"/>
    <property type="evidence" value="ECO:0007669"/>
    <property type="project" value="InterPro"/>
</dbReference>
<keyword evidence="5" id="KW-0227">DNA damage</keyword>
<dbReference type="InterPro" id="IPR010614">
    <property type="entry name" value="RAD3-like_helicase_DEAD"/>
</dbReference>
<dbReference type="GO" id="GO:0005524">
    <property type="term" value="F:ATP binding"/>
    <property type="evidence" value="ECO:0007669"/>
    <property type="project" value="UniProtKB-KW"/>
</dbReference>
<sequence length="1004" mass="112641">MTRTVIRGIEVNFPFEPYEIQINYMEKVIEALQTKSNALLESPTGTGKTLCLLCASLAWLQAHMKSNPPTLMTNASTQAGPEARRRQQRIEDVRSSEHPRIIYASRTHSQLVQVMQELKRTGYNKSKVSVLGSREQMCIHEDVQRLPNNPAKNRACRDKVKARRCKYYMNLEEKMDSLALNPVSDIEELISYGKRHTVCPYFLSKSTEKTADIVFMPYNYIFDPSIRRTMKLELQNAVVILDEGHNVGKVCEESYSYEISSIDLAVAIKEINRILVHLVRSGDKTSQAEAQEQTQTINGQGNQLSITLHEIAELKRALLDFEKSFEAVSLSADSNSGIVKPLPYLTELFQKANVGEKEGQNQWGMLWATLENLTRESEKDESAALQPHSALAVQKFFDLLGVAFQDAKKDSHTFFRVYMRVEDVRKKIRGEGWNAETSLTTKQSRVLSVWCLSPGFTMKTVVASGVHSLLITSGTLSPVEPLLKELMVPFNVQLFNPHIIKSSQVWVGVVGKGPDNVEWTSSFKNRESVAYRRSLGRGIVNFLDVIPDGVLIFFSSYRAMTDCVDTWKAQEVWDDMEKRKECFVESTDRTEFTGQLKQYFELNKAGGKGAAFFGVCRGKISEGVDFPDVCARGVIITGLPYPNKFEPRIRVKMEYLDQSFRNPATKTLSSNEWYNREAWSAVNQSLGRAIRHADDFGACILSDCRFEQDSSKKQLSGWLRNAVRNYSFPVSKRALSAFFLDRSDRQPMVTVFRDTAQNEPNTQSKKRQCSPDNNFCSSAVGCFSEASSAQLTGDDDVLDMYSSQKPERLARTLGPGSVFDAMGKTQPAQKEVAFGGKATATTITASQLSSIPKAWSFSPTSTSTPIAPRAQRKLTVKPILFALDTSEITDKPSQVPGVPTGFVNVVSAPRVTDRTPKDEEISDIVTSMKSVLDQQEFKRLIGVLRPLKSGTSTSLKDTIKVIKSFSTSMKINKVSVMLSSFVPERFRNEYDEFLTDTGILITFE</sequence>
<evidence type="ECO:0000256" key="11">
    <source>
        <dbReference type="ARBA" id="ARBA00023125"/>
    </source>
</evidence>
<keyword evidence="4" id="KW-0547">Nucleotide-binding</keyword>
<comment type="subcellular location">
    <subcellularLocation>
        <location evidence="1">Nucleus</location>
    </subcellularLocation>
</comment>
<keyword evidence="19" id="KW-1185">Reference proteome</keyword>
<evidence type="ECO:0000256" key="6">
    <source>
        <dbReference type="ARBA" id="ARBA00022801"/>
    </source>
</evidence>
<dbReference type="InterPro" id="IPR014001">
    <property type="entry name" value="Helicase_ATP-bd"/>
</dbReference>
<name>A0A1D1V0K5_RAMVA</name>
<dbReference type="GO" id="GO:0016818">
    <property type="term" value="F:hydrolase activity, acting on acid anhydrides, in phosphorus-containing anhydrides"/>
    <property type="evidence" value="ECO:0007669"/>
    <property type="project" value="InterPro"/>
</dbReference>
<dbReference type="GO" id="GO:0005634">
    <property type="term" value="C:nucleus"/>
    <property type="evidence" value="ECO:0007669"/>
    <property type="project" value="UniProtKB-SubCell"/>
</dbReference>
<dbReference type="GO" id="GO:0045910">
    <property type="term" value="P:negative regulation of DNA recombination"/>
    <property type="evidence" value="ECO:0007669"/>
    <property type="project" value="TreeGrafter"/>
</dbReference>
<dbReference type="Proteomes" id="UP000186922">
    <property type="component" value="Unassembled WGS sequence"/>
</dbReference>
<dbReference type="GO" id="GO:0090657">
    <property type="term" value="P:telomeric loop disassembly"/>
    <property type="evidence" value="ECO:0007669"/>
    <property type="project" value="TreeGrafter"/>
</dbReference>
<keyword evidence="7" id="KW-0347">Helicase</keyword>
<evidence type="ECO:0000256" key="10">
    <source>
        <dbReference type="ARBA" id="ARBA00023014"/>
    </source>
</evidence>
<dbReference type="GO" id="GO:0046872">
    <property type="term" value="F:metal ion binding"/>
    <property type="evidence" value="ECO:0007669"/>
    <property type="project" value="UniProtKB-KW"/>
</dbReference>
<dbReference type="OrthoDB" id="19182at2759"/>
<dbReference type="CDD" id="cd17970">
    <property type="entry name" value="DEAHc_FancJ"/>
    <property type="match status" value="1"/>
</dbReference>
<dbReference type="SMART" id="SM00491">
    <property type="entry name" value="HELICc2"/>
    <property type="match status" value="1"/>
</dbReference>
<evidence type="ECO:0000259" key="17">
    <source>
        <dbReference type="PROSITE" id="PS51193"/>
    </source>
</evidence>
<dbReference type="Gene3D" id="3.40.50.300">
    <property type="entry name" value="P-loop containing nucleotide triphosphate hydrolases"/>
    <property type="match status" value="2"/>
</dbReference>
<keyword evidence="8" id="KW-0067">ATP-binding</keyword>
<evidence type="ECO:0000256" key="4">
    <source>
        <dbReference type="ARBA" id="ARBA00022741"/>
    </source>
</evidence>
<evidence type="ECO:0000256" key="7">
    <source>
        <dbReference type="ARBA" id="ARBA00022806"/>
    </source>
</evidence>
<proteinExistence type="predicted"/>
<dbReference type="SMART" id="SM00487">
    <property type="entry name" value="DEXDc"/>
    <property type="match status" value="1"/>
</dbReference>
<evidence type="ECO:0000256" key="14">
    <source>
        <dbReference type="ARBA" id="ARBA00023242"/>
    </source>
</evidence>
<keyword evidence="2" id="KW-0004">4Fe-4S</keyword>
<keyword evidence="12" id="KW-0234">DNA repair</keyword>
<comment type="caution">
    <text evidence="18">The sequence shown here is derived from an EMBL/GenBank/DDBJ whole genome shotgun (WGS) entry which is preliminary data.</text>
</comment>
<dbReference type="InterPro" id="IPR006554">
    <property type="entry name" value="Helicase-like_DEXD_c2"/>
</dbReference>
<gene>
    <name evidence="18" type="primary">RvY_04341-1</name>
    <name evidence="18" type="synonym">RvY_04341.1</name>
    <name evidence="18" type="ORF">RvY_04341</name>
</gene>
<evidence type="ECO:0000256" key="9">
    <source>
        <dbReference type="ARBA" id="ARBA00023004"/>
    </source>
</evidence>
<organism evidence="18 19">
    <name type="scientific">Ramazzottius varieornatus</name>
    <name type="common">Water bear</name>
    <name type="synonym">Tardigrade</name>
    <dbReference type="NCBI Taxonomy" id="947166"/>
    <lineage>
        <taxon>Eukaryota</taxon>
        <taxon>Metazoa</taxon>
        <taxon>Ecdysozoa</taxon>
        <taxon>Tardigrada</taxon>
        <taxon>Eutardigrada</taxon>
        <taxon>Parachela</taxon>
        <taxon>Hypsibioidea</taxon>
        <taxon>Ramazzottiidae</taxon>
        <taxon>Ramazzottius</taxon>
    </lineage>
</organism>
<evidence type="ECO:0000256" key="16">
    <source>
        <dbReference type="ARBA" id="ARBA00073810"/>
    </source>
</evidence>
<dbReference type="CDD" id="cd18788">
    <property type="entry name" value="SF2_C_XPD"/>
    <property type="match status" value="1"/>
</dbReference>
<keyword evidence="3" id="KW-0479">Metal-binding</keyword>
<dbReference type="STRING" id="947166.A0A1D1V0K5"/>
<dbReference type="InterPro" id="IPR014013">
    <property type="entry name" value="Helic_SF1/SF2_ATP-bd_DinG/Rad3"/>
</dbReference>
<keyword evidence="6" id="KW-0378">Hydrolase</keyword>
<evidence type="ECO:0000256" key="5">
    <source>
        <dbReference type="ARBA" id="ARBA00022763"/>
    </source>
</evidence>
<evidence type="ECO:0000313" key="18">
    <source>
        <dbReference type="EMBL" id="GAU92233.1"/>
    </source>
</evidence>
<dbReference type="SUPFAM" id="SSF52540">
    <property type="entry name" value="P-loop containing nucleoside triphosphate hydrolases"/>
    <property type="match status" value="1"/>
</dbReference>
<reference evidence="18 19" key="1">
    <citation type="journal article" date="2016" name="Nat. Commun.">
        <title>Extremotolerant tardigrade genome and improved radiotolerance of human cultured cells by tardigrade-unique protein.</title>
        <authorList>
            <person name="Hashimoto T."/>
            <person name="Horikawa D.D."/>
            <person name="Saito Y."/>
            <person name="Kuwahara H."/>
            <person name="Kozuka-Hata H."/>
            <person name="Shin-I T."/>
            <person name="Minakuchi Y."/>
            <person name="Ohishi K."/>
            <person name="Motoyama A."/>
            <person name="Aizu T."/>
            <person name="Enomoto A."/>
            <person name="Kondo K."/>
            <person name="Tanaka S."/>
            <person name="Hara Y."/>
            <person name="Koshikawa S."/>
            <person name="Sagara H."/>
            <person name="Miura T."/>
            <person name="Yokobori S."/>
            <person name="Miyagawa K."/>
            <person name="Suzuki Y."/>
            <person name="Kubo T."/>
            <person name="Oyama M."/>
            <person name="Kohara Y."/>
            <person name="Fujiyama A."/>
            <person name="Arakawa K."/>
            <person name="Katayama T."/>
            <person name="Toyoda A."/>
            <person name="Kunieda T."/>
        </authorList>
    </citation>
    <scope>NUCLEOTIDE SEQUENCE [LARGE SCALE GENOMIC DNA]</scope>
    <source>
        <strain evidence="18 19">YOKOZUNA-1</strain>
    </source>
</reference>
<dbReference type="PANTHER" id="PTHR11472:SF34">
    <property type="entry name" value="REGULATOR OF TELOMERE ELONGATION HELICASE 1"/>
    <property type="match status" value="1"/>
</dbReference>
<dbReference type="FunFam" id="3.40.50.300:FF:000431">
    <property type="entry name" value="Regulator of telomere elongation helicase 1"/>
    <property type="match status" value="1"/>
</dbReference>
<keyword evidence="9" id="KW-0408">Iron</keyword>
<dbReference type="Pfam" id="PF06733">
    <property type="entry name" value="DEAD_2"/>
    <property type="match status" value="1"/>
</dbReference>
<keyword evidence="10" id="KW-0411">Iron-sulfur</keyword>
<dbReference type="InterPro" id="IPR057498">
    <property type="entry name" value="Rtel1_ARCH"/>
</dbReference>